<comment type="catalytic activity">
    <reaction evidence="3">
        <text>RX + glutathione = an S-substituted glutathione + a halide anion + H(+)</text>
        <dbReference type="Rhea" id="RHEA:16437"/>
        <dbReference type="ChEBI" id="CHEBI:15378"/>
        <dbReference type="ChEBI" id="CHEBI:16042"/>
        <dbReference type="ChEBI" id="CHEBI:17792"/>
        <dbReference type="ChEBI" id="CHEBI:57925"/>
        <dbReference type="ChEBI" id="CHEBI:90779"/>
        <dbReference type="EC" id="2.5.1.18"/>
    </reaction>
</comment>
<dbReference type="InterPro" id="IPR050983">
    <property type="entry name" value="GST_Omega/HSP26"/>
</dbReference>
<dbReference type="InterPro" id="IPR010987">
    <property type="entry name" value="Glutathione-S-Trfase_C-like"/>
</dbReference>
<keyword evidence="7" id="KW-1185">Reference proteome</keyword>
<dbReference type="PANTHER" id="PTHR43968">
    <property type="match status" value="1"/>
</dbReference>
<feature type="domain" description="GST C-terminal" evidence="5">
    <location>
        <begin position="86"/>
        <end position="215"/>
    </location>
</feature>
<dbReference type="Pfam" id="PF13410">
    <property type="entry name" value="GST_C_2"/>
    <property type="match status" value="1"/>
</dbReference>
<dbReference type="Pfam" id="PF13409">
    <property type="entry name" value="GST_N_2"/>
    <property type="match status" value="1"/>
</dbReference>
<dbReference type="GO" id="GO:0005737">
    <property type="term" value="C:cytoplasm"/>
    <property type="evidence" value="ECO:0007669"/>
    <property type="project" value="TreeGrafter"/>
</dbReference>
<dbReference type="GO" id="GO:0004364">
    <property type="term" value="F:glutathione transferase activity"/>
    <property type="evidence" value="ECO:0007669"/>
    <property type="project" value="UniProtKB-EC"/>
</dbReference>
<dbReference type="SUPFAM" id="SSF52833">
    <property type="entry name" value="Thioredoxin-like"/>
    <property type="match status" value="1"/>
</dbReference>
<proteinExistence type="predicted"/>
<evidence type="ECO:0000256" key="1">
    <source>
        <dbReference type="ARBA" id="ARBA00012452"/>
    </source>
</evidence>
<feature type="domain" description="GST N-terminal" evidence="4">
    <location>
        <begin position="3"/>
        <end position="82"/>
    </location>
</feature>
<reference evidence="7" key="1">
    <citation type="submission" date="2016-09" db="EMBL/GenBank/DDBJ databases">
        <title>Acidihalobacter prosperus F5.</title>
        <authorList>
            <person name="Khaleque H.N."/>
            <person name="Ramsay J.P."/>
            <person name="Kaksonen A.H."/>
            <person name="Boxall N.J."/>
            <person name="Watkin E.L.J."/>
        </authorList>
    </citation>
    <scope>NUCLEOTIDE SEQUENCE [LARGE SCALE GENOMIC DNA]</scope>
    <source>
        <strain evidence="7">F5</strain>
    </source>
</reference>
<dbReference type="PANTHER" id="PTHR43968:SF6">
    <property type="entry name" value="GLUTATHIONE S-TRANSFERASE OMEGA"/>
    <property type="match status" value="1"/>
</dbReference>
<organism evidence="6 7">
    <name type="scientific">Acidihalobacter yilgarnensis</name>
    <dbReference type="NCBI Taxonomy" id="2819280"/>
    <lineage>
        <taxon>Bacteria</taxon>
        <taxon>Pseudomonadati</taxon>
        <taxon>Pseudomonadota</taxon>
        <taxon>Gammaproteobacteria</taxon>
        <taxon>Chromatiales</taxon>
        <taxon>Ectothiorhodospiraceae</taxon>
        <taxon>Acidihalobacter</taxon>
    </lineage>
</organism>
<evidence type="ECO:0000259" key="4">
    <source>
        <dbReference type="PROSITE" id="PS50404"/>
    </source>
</evidence>
<dbReference type="SUPFAM" id="SSF47616">
    <property type="entry name" value="GST C-terminal domain-like"/>
    <property type="match status" value="1"/>
</dbReference>
<dbReference type="InterPro" id="IPR036282">
    <property type="entry name" value="Glutathione-S-Trfase_C_sf"/>
</dbReference>
<dbReference type="SFLD" id="SFLDS00019">
    <property type="entry name" value="Glutathione_Transferase_(cytos"/>
    <property type="match status" value="1"/>
</dbReference>
<evidence type="ECO:0000313" key="6">
    <source>
        <dbReference type="EMBL" id="AOU98552.1"/>
    </source>
</evidence>
<keyword evidence="2 6" id="KW-0808">Transferase</keyword>
<dbReference type="InterPro" id="IPR004045">
    <property type="entry name" value="Glutathione_S-Trfase_N"/>
</dbReference>
<dbReference type="SFLD" id="SFLDG01152">
    <property type="entry name" value="Main.3:_Omega-_and_Tau-like"/>
    <property type="match status" value="1"/>
</dbReference>
<dbReference type="PROSITE" id="PS50405">
    <property type="entry name" value="GST_CTER"/>
    <property type="match status" value="1"/>
</dbReference>
<dbReference type="EMBL" id="CP017415">
    <property type="protein sequence ID" value="AOU98552.1"/>
    <property type="molecule type" value="Genomic_DNA"/>
</dbReference>
<accession>A0A1D8IQ13</accession>
<dbReference type="Proteomes" id="UP000095401">
    <property type="component" value="Chromosome"/>
</dbReference>
<dbReference type="InterPro" id="IPR045073">
    <property type="entry name" value="Omega/Tau-like"/>
</dbReference>
<name>A0A1D8IQ13_9GAMM</name>
<gene>
    <name evidence="6" type="ORF">BI364_11835</name>
</gene>
<evidence type="ECO:0000313" key="7">
    <source>
        <dbReference type="Proteomes" id="UP000095401"/>
    </source>
</evidence>
<sequence>MLMPLELISFKLCPFVQRSVVTLLYKQVPFEITYIDLAAPPDWFLEISPLGKVPALRLDDGNALFESAIINEYIDDITPPALHPSDPLVRARNRSWIQFGEQCIVDQYQLTVAKNEDDFEAVRTRAQSNLAKVEAILGNGPWFNGTVFSLVDAAYAPIFMRYALIKPMDDVMPEADYPRLNAWAEALLALPAVRQSVVGDFDTLLAAYIRKNSPYAAERLIAAVAA</sequence>
<protein>
    <recommendedName>
        <fullName evidence="1">glutathione transferase</fullName>
        <ecNumber evidence="1">2.5.1.18</ecNumber>
    </recommendedName>
</protein>
<dbReference type="EC" id="2.5.1.18" evidence="1"/>
<dbReference type="InterPro" id="IPR036249">
    <property type="entry name" value="Thioredoxin-like_sf"/>
</dbReference>
<dbReference type="InterPro" id="IPR040079">
    <property type="entry name" value="Glutathione_S-Trfase"/>
</dbReference>
<evidence type="ECO:0000259" key="5">
    <source>
        <dbReference type="PROSITE" id="PS50405"/>
    </source>
</evidence>
<evidence type="ECO:0000256" key="3">
    <source>
        <dbReference type="ARBA" id="ARBA00047960"/>
    </source>
</evidence>
<dbReference type="SFLD" id="SFLDG00358">
    <property type="entry name" value="Main_(cytGST)"/>
    <property type="match status" value="1"/>
</dbReference>
<dbReference type="KEGG" id="aprs:BI364_11835"/>
<evidence type="ECO:0000256" key="2">
    <source>
        <dbReference type="ARBA" id="ARBA00022679"/>
    </source>
</evidence>
<dbReference type="Gene3D" id="3.40.30.10">
    <property type="entry name" value="Glutaredoxin"/>
    <property type="match status" value="1"/>
</dbReference>
<dbReference type="AlphaFoldDB" id="A0A1D8IQ13"/>
<dbReference type="PROSITE" id="PS50404">
    <property type="entry name" value="GST_NTER"/>
    <property type="match status" value="1"/>
</dbReference>
<dbReference type="CDD" id="cd00299">
    <property type="entry name" value="GST_C_family"/>
    <property type="match status" value="1"/>
</dbReference>
<dbReference type="Gene3D" id="1.20.1050.10">
    <property type="match status" value="1"/>
</dbReference>